<evidence type="ECO:0000313" key="1">
    <source>
        <dbReference type="EMBL" id="JAH46480.1"/>
    </source>
</evidence>
<protein>
    <submittedName>
        <fullName evidence="1">Uncharacterized protein</fullName>
    </submittedName>
</protein>
<reference evidence="1" key="2">
    <citation type="journal article" date="2015" name="Fish Shellfish Immunol.">
        <title>Early steps in the European eel (Anguilla anguilla)-Vibrio vulnificus interaction in the gills: Role of the RtxA13 toxin.</title>
        <authorList>
            <person name="Callol A."/>
            <person name="Pajuelo D."/>
            <person name="Ebbesson L."/>
            <person name="Teles M."/>
            <person name="MacKenzie S."/>
            <person name="Amaro C."/>
        </authorList>
    </citation>
    <scope>NUCLEOTIDE SEQUENCE</scope>
</reference>
<organism evidence="1">
    <name type="scientific">Anguilla anguilla</name>
    <name type="common">European freshwater eel</name>
    <name type="synonym">Muraena anguilla</name>
    <dbReference type="NCBI Taxonomy" id="7936"/>
    <lineage>
        <taxon>Eukaryota</taxon>
        <taxon>Metazoa</taxon>
        <taxon>Chordata</taxon>
        <taxon>Craniata</taxon>
        <taxon>Vertebrata</taxon>
        <taxon>Euteleostomi</taxon>
        <taxon>Actinopterygii</taxon>
        <taxon>Neopterygii</taxon>
        <taxon>Teleostei</taxon>
        <taxon>Anguilliformes</taxon>
        <taxon>Anguillidae</taxon>
        <taxon>Anguilla</taxon>
    </lineage>
</organism>
<accession>A0A0E9T0N2</accession>
<proteinExistence type="predicted"/>
<reference evidence="1" key="1">
    <citation type="submission" date="2014-11" db="EMBL/GenBank/DDBJ databases">
        <authorList>
            <person name="Amaro Gonzalez C."/>
        </authorList>
    </citation>
    <scope>NUCLEOTIDE SEQUENCE</scope>
</reference>
<dbReference type="EMBL" id="GBXM01062097">
    <property type="protein sequence ID" value="JAH46480.1"/>
    <property type="molecule type" value="Transcribed_RNA"/>
</dbReference>
<sequence>MGFCQNSLHTERKTVIIGSIPFIPSTSTDVICSGNIKTIAKRSLKQNKNERS</sequence>
<dbReference type="AlphaFoldDB" id="A0A0E9T0N2"/>
<name>A0A0E9T0N2_ANGAN</name>